<comment type="caution">
    <text evidence="1">The sequence shown here is derived from an EMBL/GenBank/DDBJ whole genome shotgun (WGS) entry which is preliminary data.</text>
</comment>
<name>A0A9X9Q7E4_GULGU</name>
<protein>
    <submittedName>
        <fullName evidence="1">Uncharacterized protein</fullName>
    </submittedName>
</protein>
<accession>A0A9X9Q7E4</accession>
<keyword evidence="2" id="KW-1185">Reference proteome</keyword>
<dbReference type="EMBL" id="CYRY02043360">
    <property type="protein sequence ID" value="VCX37686.1"/>
    <property type="molecule type" value="Genomic_DNA"/>
</dbReference>
<dbReference type="AlphaFoldDB" id="A0A9X9Q7E4"/>
<sequence length="107" mass="12091">MVSPCVASPLNCLQTNFQRHQKTFLLLALGRKDLTINVPDFTGLFWDLSARVVTSHALMVLARSPSVGRNLMMRISPKAYRSWHLVIAKDEPNTECSHFFICTAKTE</sequence>
<proteinExistence type="predicted"/>
<organism evidence="1 2">
    <name type="scientific">Gulo gulo</name>
    <name type="common">Wolverine</name>
    <name type="synonym">Gluton</name>
    <dbReference type="NCBI Taxonomy" id="48420"/>
    <lineage>
        <taxon>Eukaryota</taxon>
        <taxon>Metazoa</taxon>
        <taxon>Chordata</taxon>
        <taxon>Craniata</taxon>
        <taxon>Vertebrata</taxon>
        <taxon>Euteleostomi</taxon>
        <taxon>Mammalia</taxon>
        <taxon>Eutheria</taxon>
        <taxon>Laurasiatheria</taxon>
        <taxon>Carnivora</taxon>
        <taxon>Caniformia</taxon>
        <taxon>Musteloidea</taxon>
        <taxon>Mustelidae</taxon>
        <taxon>Guloninae</taxon>
        <taxon>Gulo</taxon>
    </lineage>
</organism>
<gene>
    <name evidence="1" type="ORF">BN2614_LOCUS1</name>
</gene>
<dbReference type="Proteomes" id="UP000269945">
    <property type="component" value="Unassembled WGS sequence"/>
</dbReference>
<reference evidence="1 2" key="1">
    <citation type="submission" date="2018-10" db="EMBL/GenBank/DDBJ databases">
        <authorList>
            <person name="Ekblom R."/>
            <person name="Jareborg N."/>
        </authorList>
    </citation>
    <scope>NUCLEOTIDE SEQUENCE [LARGE SCALE GENOMIC DNA]</scope>
    <source>
        <tissue evidence="1">Muscle</tissue>
    </source>
</reference>
<evidence type="ECO:0000313" key="2">
    <source>
        <dbReference type="Proteomes" id="UP000269945"/>
    </source>
</evidence>
<evidence type="ECO:0000313" key="1">
    <source>
        <dbReference type="EMBL" id="VCX37686.1"/>
    </source>
</evidence>